<evidence type="ECO:0000313" key="2">
    <source>
        <dbReference type="EMBL" id="GAA1745645.1"/>
    </source>
</evidence>
<evidence type="ECO:0000256" key="1">
    <source>
        <dbReference type="HAMAP-Rule" id="MF_00386"/>
    </source>
</evidence>
<dbReference type="PANTHER" id="PTHR33383">
    <property type="entry name" value="MEMBRANE PROTEIN INSERTION EFFICIENCY FACTOR-RELATED"/>
    <property type="match status" value="1"/>
</dbReference>
<comment type="subcellular location">
    <subcellularLocation>
        <location evidence="1">Cell membrane</location>
        <topology evidence="1">Peripheral membrane protein</topology>
        <orientation evidence="1">Cytoplasmic side</orientation>
    </subcellularLocation>
</comment>
<keyword evidence="1" id="KW-1003">Cell membrane</keyword>
<dbReference type="SMART" id="SM01234">
    <property type="entry name" value="Haemolytic"/>
    <property type="match status" value="1"/>
</dbReference>
<reference evidence="2 3" key="1">
    <citation type="journal article" date="2019" name="Int. J. Syst. Evol. Microbiol.">
        <title>The Global Catalogue of Microorganisms (GCM) 10K type strain sequencing project: providing services to taxonomists for standard genome sequencing and annotation.</title>
        <authorList>
            <consortium name="The Broad Institute Genomics Platform"/>
            <consortium name="The Broad Institute Genome Sequencing Center for Infectious Disease"/>
            <person name="Wu L."/>
            <person name="Ma J."/>
        </authorList>
    </citation>
    <scope>NUCLEOTIDE SEQUENCE [LARGE SCALE GENOMIC DNA]</scope>
    <source>
        <strain evidence="2 3">JCM 15591</strain>
    </source>
</reference>
<sequence length="92" mass="10199">MTVGGLLAQPLIWLIRAYQLVISPMTPPSCRYYPSCSAYALGALRRFGLFRGSYLAARRVLRCHPWAPGGVDHVPQTFSFSPPANHDHQLSS</sequence>
<dbReference type="NCBIfam" id="TIGR00278">
    <property type="entry name" value="membrane protein insertion efficiency factor YidD"/>
    <property type="match status" value="1"/>
</dbReference>
<keyword evidence="1" id="KW-0472">Membrane</keyword>
<dbReference type="Pfam" id="PF01809">
    <property type="entry name" value="YidD"/>
    <property type="match status" value="1"/>
</dbReference>
<comment type="similarity">
    <text evidence="1">Belongs to the UPF0161 family.</text>
</comment>
<gene>
    <name evidence="2" type="primary">yidD</name>
    <name evidence="2" type="ORF">GCM10009810_02740</name>
</gene>
<name>A0ABN2K159_9MICO</name>
<dbReference type="EMBL" id="BAAAPN010000008">
    <property type="protein sequence ID" value="GAA1745645.1"/>
    <property type="molecule type" value="Genomic_DNA"/>
</dbReference>
<proteinExistence type="inferred from homology"/>
<dbReference type="InterPro" id="IPR002696">
    <property type="entry name" value="Membr_insert_effic_factor_YidD"/>
</dbReference>
<accession>A0ABN2K159</accession>
<protein>
    <recommendedName>
        <fullName evidence="1">Putative membrane protein insertion efficiency factor</fullName>
    </recommendedName>
</protein>
<dbReference type="Proteomes" id="UP001501475">
    <property type="component" value="Unassembled WGS sequence"/>
</dbReference>
<dbReference type="PANTHER" id="PTHR33383:SF1">
    <property type="entry name" value="MEMBRANE PROTEIN INSERTION EFFICIENCY FACTOR-RELATED"/>
    <property type="match status" value="1"/>
</dbReference>
<organism evidence="2 3">
    <name type="scientific">Nostocoides vanveenii</name>
    <dbReference type="NCBI Taxonomy" id="330835"/>
    <lineage>
        <taxon>Bacteria</taxon>
        <taxon>Bacillati</taxon>
        <taxon>Actinomycetota</taxon>
        <taxon>Actinomycetes</taxon>
        <taxon>Micrococcales</taxon>
        <taxon>Intrasporangiaceae</taxon>
        <taxon>Nostocoides</taxon>
    </lineage>
</organism>
<comment type="caution">
    <text evidence="2">The sequence shown here is derived from an EMBL/GenBank/DDBJ whole genome shotgun (WGS) entry which is preliminary data.</text>
</comment>
<dbReference type="HAMAP" id="MF_00386">
    <property type="entry name" value="UPF0161_YidD"/>
    <property type="match status" value="1"/>
</dbReference>
<keyword evidence="3" id="KW-1185">Reference proteome</keyword>
<comment type="function">
    <text evidence="1">Could be involved in insertion of integral membrane proteins into the membrane.</text>
</comment>
<dbReference type="RefSeq" id="WP_344061039.1">
    <property type="nucleotide sequence ID" value="NZ_BAAAPN010000008.1"/>
</dbReference>
<evidence type="ECO:0000313" key="3">
    <source>
        <dbReference type="Proteomes" id="UP001501475"/>
    </source>
</evidence>